<reference evidence="1 2" key="1">
    <citation type="submission" date="2022-03" db="EMBL/GenBank/DDBJ databases">
        <title>Mucilaginibacter sp. isolated from the gut of Protaetia brevitarsis seulensis larvae.</title>
        <authorList>
            <person name="Won M."/>
            <person name="Kim S.-J."/>
            <person name="Kwon S.-W."/>
        </authorList>
    </citation>
    <scope>NUCLEOTIDE SEQUENCE [LARGE SCALE GENOMIC DNA]</scope>
    <source>
        <strain evidence="1 2">CFWR-12</strain>
    </source>
</reference>
<gene>
    <name evidence="1" type="ORF">MTO99_13215</name>
</gene>
<accession>A0ABY4BY65</accession>
<keyword evidence="2" id="KW-1185">Reference proteome</keyword>
<protein>
    <submittedName>
        <fullName evidence="1">DUF4143 domain-containing protein</fullName>
    </submittedName>
</protein>
<dbReference type="RefSeq" id="WP_243554106.1">
    <property type="nucleotide sequence ID" value="NZ_CP094528.1"/>
</dbReference>
<proteinExistence type="predicted"/>
<evidence type="ECO:0000313" key="1">
    <source>
        <dbReference type="EMBL" id="UOE43142.1"/>
    </source>
</evidence>
<sequence>MYTQPLNGTVESWRDSNGNEVDAVVTVRDGRWGAFEVKLDPTAADDAARSLLRFTASVDTERHGVPAVLGVITSTGYGYRRTDGVQVIPITTLGP</sequence>
<dbReference type="Proteomes" id="UP000832097">
    <property type="component" value="Chromosome"/>
</dbReference>
<evidence type="ECO:0000313" key="2">
    <source>
        <dbReference type="Proteomes" id="UP000832097"/>
    </source>
</evidence>
<name>A0ABY4BY65_9MICO</name>
<dbReference type="EMBL" id="CP094528">
    <property type="protein sequence ID" value="UOE43142.1"/>
    <property type="molecule type" value="Genomic_DNA"/>
</dbReference>
<organism evidence="1 2">
    <name type="scientific">Agromyces larvae</name>
    <dbReference type="NCBI Taxonomy" id="2929802"/>
    <lineage>
        <taxon>Bacteria</taxon>
        <taxon>Bacillati</taxon>
        <taxon>Actinomycetota</taxon>
        <taxon>Actinomycetes</taxon>
        <taxon>Micrococcales</taxon>
        <taxon>Microbacteriaceae</taxon>
        <taxon>Agromyces</taxon>
    </lineage>
</organism>